<dbReference type="GO" id="GO:0005886">
    <property type="term" value="C:plasma membrane"/>
    <property type="evidence" value="ECO:0007669"/>
    <property type="project" value="UniProtKB-SubCell"/>
</dbReference>
<comment type="caution">
    <text evidence="8">The sequence shown here is derived from an EMBL/GenBank/DDBJ whole genome shotgun (WGS) entry which is preliminary data.</text>
</comment>
<reference evidence="8 9" key="1">
    <citation type="submission" date="2014-05" db="EMBL/GenBank/DDBJ databases">
        <title>Novel Listeriaceae from food processing environments.</title>
        <authorList>
            <person name="den Bakker H.C."/>
        </authorList>
    </citation>
    <scope>NUCLEOTIDE SEQUENCE [LARGE SCALE GENOMIC DNA]</scope>
    <source>
        <strain evidence="8 9">FSL A5-0281</strain>
    </source>
</reference>
<evidence type="ECO:0000259" key="7">
    <source>
        <dbReference type="Pfam" id="PF02706"/>
    </source>
</evidence>
<dbReference type="RefSeq" id="WP_052167553.1">
    <property type="nucleotide sequence ID" value="NZ_CBCSHQ010000001.1"/>
</dbReference>
<keyword evidence="9" id="KW-1185">Reference proteome</keyword>
<keyword evidence="4" id="KW-0812">Transmembrane</keyword>
<evidence type="ECO:0000256" key="3">
    <source>
        <dbReference type="ARBA" id="ARBA00022475"/>
    </source>
</evidence>
<dbReference type="GO" id="GO:0004713">
    <property type="term" value="F:protein tyrosine kinase activity"/>
    <property type="evidence" value="ECO:0007669"/>
    <property type="project" value="TreeGrafter"/>
</dbReference>
<evidence type="ECO:0000313" key="8">
    <source>
        <dbReference type="EMBL" id="KGL42776.1"/>
    </source>
</evidence>
<dbReference type="Pfam" id="PF02706">
    <property type="entry name" value="Wzz"/>
    <property type="match status" value="1"/>
</dbReference>
<proteinExistence type="inferred from homology"/>
<dbReference type="GeneID" id="58716719"/>
<accession>A0A099WDN3</accession>
<keyword evidence="5" id="KW-1133">Transmembrane helix</keyword>
<dbReference type="OrthoDB" id="2366209at2"/>
<evidence type="ECO:0000256" key="1">
    <source>
        <dbReference type="ARBA" id="ARBA00004651"/>
    </source>
</evidence>
<dbReference type="Proteomes" id="UP000029844">
    <property type="component" value="Unassembled WGS sequence"/>
</dbReference>
<dbReference type="AlphaFoldDB" id="A0A099WDN3"/>
<organism evidence="8 9">
    <name type="scientific">Listeria booriae</name>
    <dbReference type="NCBI Taxonomy" id="1552123"/>
    <lineage>
        <taxon>Bacteria</taxon>
        <taxon>Bacillati</taxon>
        <taxon>Bacillota</taxon>
        <taxon>Bacilli</taxon>
        <taxon>Bacillales</taxon>
        <taxon>Listeriaceae</taxon>
        <taxon>Listeria</taxon>
    </lineage>
</organism>
<dbReference type="PANTHER" id="PTHR32309">
    <property type="entry name" value="TYROSINE-PROTEIN KINASE"/>
    <property type="match status" value="1"/>
</dbReference>
<evidence type="ECO:0000256" key="4">
    <source>
        <dbReference type="ARBA" id="ARBA00022692"/>
    </source>
</evidence>
<evidence type="ECO:0000256" key="5">
    <source>
        <dbReference type="ARBA" id="ARBA00022989"/>
    </source>
</evidence>
<comment type="similarity">
    <text evidence="2">Belongs to the CpsC/CapA family.</text>
</comment>
<dbReference type="EMBL" id="JNFA01000011">
    <property type="protein sequence ID" value="KGL42776.1"/>
    <property type="molecule type" value="Genomic_DNA"/>
</dbReference>
<keyword evidence="3" id="KW-1003">Cell membrane</keyword>
<dbReference type="eggNOG" id="COG3944">
    <property type="taxonomic scope" value="Bacteria"/>
</dbReference>
<dbReference type="STRING" id="1552123.EP57_04780"/>
<feature type="domain" description="Polysaccharide chain length determinant N-terminal" evidence="7">
    <location>
        <begin position="8"/>
        <end position="98"/>
    </location>
</feature>
<name>A0A099WDN3_9LIST</name>
<comment type="subcellular location">
    <subcellularLocation>
        <location evidence="1">Cell membrane</location>
        <topology evidence="1">Multi-pass membrane protein</topology>
    </subcellularLocation>
</comment>
<gene>
    <name evidence="8" type="ORF">EP57_04780</name>
</gene>
<keyword evidence="6" id="KW-0472">Membrane</keyword>
<evidence type="ECO:0000256" key="2">
    <source>
        <dbReference type="ARBA" id="ARBA00006683"/>
    </source>
</evidence>
<dbReference type="InterPro" id="IPR050445">
    <property type="entry name" value="Bact_polysacc_biosynth/exp"/>
</dbReference>
<dbReference type="InterPro" id="IPR003856">
    <property type="entry name" value="LPS_length_determ_N"/>
</dbReference>
<evidence type="ECO:0000313" key="9">
    <source>
        <dbReference type="Proteomes" id="UP000029844"/>
    </source>
</evidence>
<protein>
    <recommendedName>
        <fullName evidence="7">Polysaccharide chain length determinant N-terminal domain-containing protein</fullName>
    </recommendedName>
</protein>
<evidence type="ECO:0000256" key="6">
    <source>
        <dbReference type="ARBA" id="ARBA00023136"/>
    </source>
</evidence>
<sequence>MQNSQTVISIFDILKIIKKNIWIILAIVIVTFVAVFTITNFILTPQYKATNQILVVQNTNKADSNVQNSEVQANLQMVNTYSAMIKSPLVLDKVSEKLRGQYSTNELSKKIVTSNDQNSQVLNIQVQDESQAMAAKIANETASAFKENLPVIMKDKSVTVMSQAKVLKNAHPVFPNKTMFYFLSLVAGLVLSGLFCFLREILDTTVKTEDQIMEKLGLPVLGTISKIPDNSVKNRPKYEAMNKTHTEAKPVYEK</sequence>
<dbReference type="PANTHER" id="PTHR32309:SF13">
    <property type="entry name" value="FERRIC ENTEROBACTIN TRANSPORT PROTEIN FEPE"/>
    <property type="match status" value="1"/>
</dbReference>